<dbReference type="InterPro" id="IPR036390">
    <property type="entry name" value="WH_DNA-bd_sf"/>
</dbReference>
<dbReference type="Proteomes" id="UP001152798">
    <property type="component" value="Chromosome 1"/>
</dbReference>
<evidence type="ECO:0000256" key="4">
    <source>
        <dbReference type="ARBA" id="ARBA00023125"/>
    </source>
</evidence>
<dbReference type="GO" id="GO:0006367">
    <property type="term" value="P:transcription initiation at RNA polymerase II promoter"/>
    <property type="evidence" value="ECO:0007669"/>
    <property type="project" value="InterPro"/>
</dbReference>
<feature type="compositionally biased region" description="Basic residues" evidence="9">
    <location>
        <begin position="242"/>
        <end position="258"/>
    </location>
</feature>
<evidence type="ECO:0000256" key="8">
    <source>
        <dbReference type="RuleBase" id="RU366044"/>
    </source>
</evidence>
<dbReference type="InterPro" id="IPR008851">
    <property type="entry name" value="TFIIF-alpha"/>
</dbReference>
<proteinExistence type="inferred from homology"/>
<dbReference type="Gene3D" id="1.10.10.10">
    <property type="entry name" value="Winged helix-like DNA-binding domain superfamily/Winged helix DNA-binding domain"/>
    <property type="match status" value="1"/>
</dbReference>
<evidence type="ECO:0000256" key="1">
    <source>
        <dbReference type="ARBA" id="ARBA00004123"/>
    </source>
</evidence>
<dbReference type="SUPFAM" id="SSF50916">
    <property type="entry name" value="Rap30/74 interaction domains"/>
    <property type="match status" value="1"/>
</dbReference>
<keyword evidence="6 8" id="KW-0539">Nucleus</keyword>
<dbReference type="PANTHER" id="PTHR13011">
    <property type="entry name" value="TFIIF-ALPHA"/>
    <property type="match status" value="1"/>
</dbReference>
<evidence type="ECO:0000313" key="11">
    <source>
        <dbReference type="Proteomes" id="UP001152798"/>
    </source>
</evidence>
<sequence length="493" mass="56418">MNNQSSSAPSVQEYSIRVPKNVKKKFHVMRFNPVSNIDFTKWSQVRMERENNIKEFRNLDEDQPKFGAGSEYGREAREEARRKKYGIITRKYKPEDQPWILKIGGKTGKKFKGIREGGVAENASYYVFTHAADGGIEAYPLTEWYNFQPIQRYKALSAEEAEQEFGRRNKVMNFFSLMLRKRLKKDEEGDGEEGEELNLKKGKKKSNDLKISEMDDWIDSDDESSSNNEGEEDEEKKEKKAKDKKKKKKGEKPKTKKQKGSDESAFEESDDGDEEGRELDYISDSSDSDLDHEGKIDKEMKGVAEESALRRLLTSDEDEEDEENKKEEGKEGQKENKEAEQKEKDSKKRKRKKKANEKKKAVAADGETSSDSSGDSSDSEVTEGKKDASSASNSRCPSPVDKKTEMSPAKKAKLEHQPPMLSYGGENGITEEAVRRYLMRKPMTTTELLQKFKGRKTGLTSEQLVNVMTQILKRINPVKQTIKNKMYLSIRPQ</sequence>
<feature type="compositionally biased region" description="Basic and acidic residues" evidence="9">
    <location>
        <begin position="323"/>
        <end position="346"/>
    </location>
</feature>
<name>A0A9P0GUX9_NEZVI</name>
<dbReference type="GO" id="GO:0003677">
    <property type="term" value="F:DNA binding"/>
    <property type="evidence" value="ECO:0007669"/>
    <property type="project" value="UniProtKB-KW"/>
</dbReference>
<dbReference type="GO" id="GO:0005674">
    <property type="term" value="C:transcription factor TFIIF complex"/>
    <property type="evidence" value="ECO:0007669"/>
    <property type="project" value="TreeGrafter"/>
</dbReference>
<evidence type="ECO:0000256" key="2">
    <source>
        <dbReference type="ARBA" id="ARBA00005249"/>
    </source>
</evidence>
<organism evidence="10 11">
    <name type="scientific">Nezara viridula</name>
    <name type="common">Southern green stink bug</name>
    <name type="synonym">Cimex viridulus</name>
    <dbReference type="NCBI Taxonomy" id="85310"/>
    <lineage>
        <taxon>Eukaryota</taxon>
        <taxon>Metazoa</taxon>
        <taxon>Ecdysozoa</taxon>
        <taxon>Arthropoda</taxon>
        <taxon>Hexapoda</taxon>
        <taxon>Insecta</taxon>
        <taxon>Pterygota</taxon>
        <taxon>Neoptera</taxon>
        <taxon>Paraneoptera</taxon>
        <taxon>Hemiptera</taxon>
        <taxon>Heteroptera</taxon>
        <taxon>Panheteroptera</taxon>
        <taxon>Pentatomomorpha</taxon>
        <taxon>Pentatomoidea</taxon>
        <taxon>Pentatomidae</taxon>
        <taxon>Pentatominae</taxon>
        <taxon>Nezara</taxon>
    </lineage>
</organism>
<evidence type="ECO:0000256" key="9">
    <source>
        <dbReference type="SAM" id="MobiDB-lite"/>
    </source>
</evidence>
<evidence type="ECO:0000313" key="10">
    <source>
        <dbReference type="EMBL" id="CAH1388814.1"/>
    </source>
</evidence>
<keyword evidence="3 8" id="KW-0805">Transcription regulation</keyword>
<keyword evidence="5 8" id="KW-0804">Transcription</keyword>
<dbReference type="SUPFAM" id="SSF46785">
    <property type="entry name" value="Winged helix' DNA-binding domain"/>
    <property type="match status" value="1"/>
</dbReference>
<evidence type="ECO:0000256" key="7">
    <source>
        <dbReference type="ARBA" id="ARBA00025232"/>
    </source>
</evidence>
<feature type="compositionally biased region" description="Basic and acidic residues" evidence="9">
    <location>
        <begin position="289"/>
        <end position="309"/>
    </location>
</feature>
<accession>A0A9P0GUX9</accession>
<dbReference type="PANTHER" id="PTHR13011:SF0">
    <property type="entry name" value="GENERAL TRANSCRIPTION FACTOR IIF SUBUNIT 1"/>
    <property type="match status" value="1"/>
</dbReference>
<keyword evidence="11" id="KW-1185">Reference proteome</keyword>
<evidence type="ECO:0000256" key="6">
    <source>
        <dbReference type="ARBA" id="ARBA00023242"/>
    </source>
</evidence>
<dbReference type="CDD" id="cd00240">
    <property type="entry name" value="TFIIFa"/>
    <property type="match status" value="1"/>
</dbReference>
<dbReference type="InterPro" id="IPR011039">
    <property type="entry name" value="TFIIF_interaction"/>
</dbReference>
<dbReference type="InterPro" id="IPR036388">
    <property type="entry name" value="WH-like_DNA-bd_sf"/>
</dbReference>
<evidence type="ECO:0000256" key="3">
    <source>
        <dbReference type="ARBA" id="ARBA00023015"/>
    </source>
</evidence>
<comment type="subcellular location">
    <subcellularLocation>
        <location evidence="1 8">Nucleus</location>
    </subcellularLocation>
</comment>
<feature type="compositionally biased region" description="Acidic residues" evidence="9">
    <location>
        <begin position="264"/>
        <end position="277"/>
    </location>
</feature>
<feature type="compositionally biased region" description="Acidic residues" evidence="9">
    <location>
        <begin position="214"/>
        <end position="235"/>
    </location>
</feature>
<dbReference type="Pfam" id="PF05793">
    <property type="entry name" value="TFIIF_alpha"/>
    <property type="match status" value="1"/>
</dbReference>
<dbReference type="GO" id="GO:0016251">
    <property type="term" value="F:RNA polymerase II general transcription initiation factor activity"/>
    <property type="evidence" value="ECO:0007669"/>
    <property type="project" value="TreeGrafter"/>
</dbReference>
<dbReference type="GO" id="GO:0001096">
    <property type="term" value="F:TFIIF-class transcription factor complex binding"/>
    <property type="evidence" value="ECO:0007669"/>
    <property type="project" value="TreeGrafter"/>
</dbReference>
<dbReference type="OrthoDB" id="76676at2759"/>
<comment type="function">
    <text evidence="7 8">TFIIF is a general transcription initiation factor that binds to RNA polymerase II and helps to recruit it to the initiation complex in collaboration with TFIIB. It promotes transcription elongation.</text>
</comment>
<feature type="compositionally biased region" description="Basic residues" evidence="9">
    <location>
        <begin position="347"/>
        <end position="357"/>
    </location>
</feature>
<gene>
    <name evidence="10" type="ORF">NEZAVI_LOCUS348</name>
</gene>
<reference evidence="10" key="1">
    <citation type="submission" date="2022-01" db="EMBL/GenBank/DDBJ databases">
        <authorList>
            <person name="King R."/>
        </authorList>
    </citation>
    <scope>NUCLEOTIDE SEQUENCE</scope>
</reference>
<feature type="compositionally biased region" description="Low complexity" evidence="9">
    <location>
        <begin position="363"/>
        <end position="376"/>
    </location>
</feature>
<evidence type="ECO:0000256" key="5">
    <source>
        <dbReference type="ARBA" id="ARBA00023163"/>
    </source>
</evidence>
<feature type="region of interest" description="Disordered" evidence="9">
    <location>
        <begin position="185"/>
        <end position="426"/>
    </location>
</feature>
<keyword evidence="4 8" id="KW-0238">DNA-binding</keyword>
<comment type="similarity">
    <text evidence="2 8">Belongs to the TFIIF alpha subunit family.</text>
</comment>
<dbReference type="AlphaFoldDB" id="A0A9P0GUX9"/>
<dbReference type="GO" id="GO:0032968">
    <property type="term" value="P:positive regulation of transcription elongation by RNA polymerase II"/>
    <property type="evidence" value="ECO:0007669"/>
    <property type="project" value="InterPro"/>
</dbReference>
<dbReference type="EMBL" id="OV725077">
    <property type="protein sequence ID" value="CAH1388814.1"/>
    <property type="molecule type" value="Genomic_DNA"/>
</dbReference>
<protein>
    <recommendedName>
        <fullName evidence="8">Transcription initiation factor IIF subunit alpha</fullName>
    </recommendedName>
</protein>